<accession>A0A382TWJ3</accession>
<gene>
    <name evidence="1" type="ORF">METZ01_LOCUS378652</name>
</gene>
<feature type="non-terminal residue" evidence="1">
    <location>
        <position position="24"/>
    </location>
</feature>
<reference evidence="1" key="1">
    <citation type="submission" date="2018-05" db="EMBL/GenBank/DDBJ databases">
        <authorList>
            <person name="Lanie J.A."/>
            <person name="Ng W.-L."/>
            <person name="Kazmierczak K.M."/>
            <person name="Andrzejewski T.M."/>
            <person name="Davidsen T.M."/>
            <person name="Wayne K.J."/>
            <person name="Tettelin H."/>
            <person name="Glass J.I."/>
            <person name="Rusch D."/>
            <person name="Podicherti R."/>
            <person name="Tsui H.-C.T."/>
            <person name="Winkler M.E."/>
        </authorList>
    </citation>
    <scope>NUCLEOTIDE SEQUENCE</scope>
</reference>
<dbReference type="EMBL" id="UINC01139324">
    <property type="protein sequence ID" value="SVD25798.1"/>
    <property type="molecule type" value="Genomic_DNA"/>
</dbReference>
<dbReference type="AlphaFoldDB" id="A0A382TWJ3"/>
<sequence>MSIVKQQTYDNEHSVVEHTGLQRW</sequence>
<protein>
    <submittedName>
        <fullName evidence="1">Uncharacterized protein</fullName>
    </submittedName>
</protein>
<name>A0A382TWJ3_9ZZZZ</name>
<evidence type="ECO:0000313" key="1">
    <source>
        <dbReference type="EMBL" id="SVD25798.1"/>
    </source>
</evidence>
<organism evidence="1">
    <name type="scientific">marine metagenome</name>
    <dbReference type="NCBI Taxonomy" id="408172"/>
    <lineage>
        <taxon>unclassified sequences</taxon>
        <taxon>metagenomes</taxon>
        <taxon>ecological metagenomes</taxon>
    </lineage>
</organism>
<proteinExistence type="predicted"/>